<organism evidence="1 2">
    <name type="scientific">Aequitasia blattaphilus</name>
    <dbReference type="NCBI Taxonomy" id="2949332"/>
    <lineage>
        <taxon>Bacteria</taxon>
        <taxon>Bacillati</taxon>
        <taxon>Bacillota</taxon>
        <taxon>Clostridia</taxon>
        <taxon>Lachnospirales</taxon>
        <taxon>Lachnospiraceae</taxon>
        <taxon>Aequitasia</taxon>
    </lineage>
</organism>
<dbReference type="EMBL" id="JAMZFW010000005">
    <property type="protein sequence ID" value="MCP1101803.1"/>
    <property type="molecule type" value="Genomic_DNA"/>
</dbReference>
<gene>
    <name evidence="1" type="ORF">NK125_05160</name>
</gene>
<proteinExistence type="predicted"/>
<dbReference type="RefSeq" id="WP_262065589.1">
    <property type="nucleotide sequence ID" value="NZ_JAMXOD010000005.1"/>
</dbReference>
<evidence type="ECO:0000313" key="2">
    <source>
        <dbReference type="Proteomes" id="UP001523566"/>
    </source>
</evidence>
<protein>
    <submittedName>
        <fullName evidence="1">SatD family protein</fullName>
    </submittedName>
</protein>
<accession>A0ABT1E7J5</accession>
<dbReference type="Pfam" id="PF16264">
    <property type="entry name" value="SatD"/>
    <property type="match status" value="1"/>
</dbReference>
<name>A0ABT1E7J5_9FIRM</name>
<dbReference type="Proteomes" id="UP001523566">
    <property type="component" value="Unassembled WGS sequence"/>
</dbReference>
<comment type="caution">
    <text evidence="1">The sequence shown here is derived from an EMBL/GenBank/DDBJ whole genome shotgun (WGS) entry which is preliminary data.</text>
</comment>
<evidence type="ECO:0000313" key="1">
    <source>
        <dbReference type="EMBL" id="MCP1101803.1"/>
    </source>
</evidence>
<keyword evidence="2" id="KW-1185">Reference proteome</keyword>
<reference evidence="1 2" key="1">
    <citation type="journal article" date="2022" name="Genome Biol. Evol.">
        <title>Host diet, physiology and behaviors set the stage for Lachnospiraceae cladogenesis.</title>
        <authorList>
            <person name="Vera-Ponce De Leon A."/>
            <person name="Schneider M."/>
            <person name="Jahnes B.C."/>
            <person name="Sadowski V."/>
            <person name="Camuy-Velez L.A."/>
            <person name="Duan J."/>
            <person name="Sabree Z.L."/>
        </authorList>
    </citation>
    <scope>NUCLEOTIDE SEQUENCE [LARGE SCALE GENOMIC DNA]</scope>
    <source>
        <strain evidence="1 2">PAL113</strain>
    </source>
</reference>
<sequence>MNLVLEKINQRYSGDIASKFTITLGDEFQGLLNKGANVIKIITEIENELYPTSVRFGIGVGDITTRVNPDIAIGADGPGYYQARRAIEYLKKGEKMNQSGKANIRLAADGKEQSSTELINTIFSLVTALKTSWTERQREIVWMMLQCSSSQVNVAKKLGIQQSSVQKGLANANYYTYKDAMNTAEKALSEIRRVYV</sequence>
<dbReference type="InterPro" id="IPR032580">
    <property type="entry name" value="SatD"/>
</dbReference>